<keyword evidence="17" id="KW-0325">Glycoprotein</keyword>
<keyword evidence="8 20" id="KW-0812">Transmembrane</keyword>
<gene>
    <name evidence="22" type="primary">SLC24A3</name>
    <name evidence="22" type="synonym">LOC115539861</name>
</gene>
<accession>A0A8C5D0E0</accession>
<dbReference type="Ensembl" id="ENSGMOT00000068247.1">
    <property type="protein sequence ID" value="ENSGMOP00000068643.1"/>
    <property type="gene ID" value="ENSGMOG00000005313.2"/>
</dbReference>
<dbReference type="GO" id="GO:0005886">
    <property type="term" value="C:plasma membrane"/>
    <property type="evidence" value="ECO:0007669"/>
    <property type="project" value="UniProtKB-SubCell"/>
</dbReference>
<dbReference type="Proteomes" id="UP000694546">
    <property type="component" value="Chromosome 3"/>
</dbReference>
<dbReference type="AlphaFoldDB" id="A0A8C5D0E0"/>
<dbReference type="Pfam" id="PF01699">
    <property type="entry name" value="Na_Ca_ex"/>
    <property type="match status" value="2"/>
</dbReference>
<feature type="transmembrane region" description="Helical" evidence="20">
    <location>
        <begin position="222"/>
        <end position="242"/>
    </location>
</feature>
<evidence type="ECO:0000256" key="9">
    <source>
        <dbReference type="ARBA" id="ARBA00022729"/>
    </source>
</evidence>
<evidence type="ECO:0000256" key="18">
    <source>
        <dbReference type="ARBA" id="ARBA00023201"/>
    </source>
</evidence>
<keyword evidence="4" id="KW-0050">Antiport</keyword>
<evidence type="ECO:0000256" key="5">
    <source>
        <dbReference type="ARBA" id="ARBA00022475"/>
    </source>
</evidence>
<feature type="transmembrane region" description="Helical" evidence="20">
    <location>
        <begin position="197"/>
        <end position="216"/>
    </location>
</feature>
<evidence type="ECO:0000259" key="21">
    <source>
        <dbReference type="Pfam" id="PF01699"/>
    </source>
</evidence>
<keyword evidence="10" id="KW-0677">Repeat</keyword>
<evidence type="ECO:0000256" key="10">
    <source>
        <dbReference type="ARBA" id="ARBA00022737"/>
    </source>
</evidence>
<feature type="transmembrane region" description="Helical" evidence="20">
    <location>
        <begin position="554"/>
        <end position="577"/>
    </location>
</feature>
<feature type="transmembrane region" description="Helical" evidence="20">
    <location>
        <begin position="163"/>
        <end position="185"/>
    </location>
</feature>
<evidence type="ECO:0000256" key="2">
    <source>
        <dbReference type="ARBA" id="ARBA00005364"/>
    </source>
</evidence>
<evidence type="ECO:0000256" key="7">
    <source>
        <dbReference type="ARBA" id="ARBA00022568"/>
    </source>
</evidence>
<keyword evidence="3" id="KW-0813">Transport</keyword>
<dbReference type="GO" id="GO:0006874">
    <property type="term" value="P:intracellular calcium ion homeostasis"/>
    <property type="evidence" value="ECO:0007669"/>
    <property type="project" value="TreeGrafter"/>
</dbReference>
<feature type="transmembrane region" description="Helical" evidence="20">
    <location>
        <begin position="30"/>
        <end position="47"/>
    </location>
</feature>
<feature type="transmembrane region" description="Helical" evidence="20">
    <location>
        <begin position="59"/>
        <end position="80"/>
    </location>
</feature>
<keyword evidence="15" id="KW-0406">Ion transport</keyword>
<evidence type="ECO:0000256" key="16">
    <source>
        <dbReference type="ARBA" id="ARBA00023136"/>
    </source>
</evidence>
<keyword evidence="14" id="KW-0915">Sodium</keyword>
<keyword evidence="5" id="KW-1003">Cell membrane</keyword>
<evidence type="ECO:0000256" key="1">
    <source>
        <dbReference type="ARBA" id="ARBA00004651"/>
    </source>
</evidence>
<evidence type="ECO:0000256" key="4">
    <source>
        <dbReference type="ARBA" id="ARBA00022449"/>
    </source>
</evidence>
<dbReference type="GO" id="GO:0005262">
    <property type="term" value="F:calcium channel activity"/>
    <property type="evidence" value="ECO:0007669"/>
    <property type="project" value="TreeGrafter"/>
</dbReference>
<evidence type="ECO:0000256" key="20">
    <source>
        <dbReference type="SAM" id="Phobius"/>
    </source>
</evidence>
<dbReference type="PANTHER" id="PTHR10846:SF42">
    <property type="entry name" value="SODIUM_POTASSIUM_CALCIUM EXCHANGER 3"/>
    <property type="match status" value="1"/>
</dbReference>
<keyword evidence="23" id="KW-1185">Reference proteome</keyword>
<dbReference type="GO" id="GO:0008273">
    <property type="term" value="F:calcium, potassium:sodium antiporter activity"/>
    <property type="evidence" value="ECO:0007669"/>
    <property type="project" value="TreeGrafter"/>
</dbReference>
<protein>
    <submittedName>
        <fullName evidence="22">Solute carrier family 24 member 3</fullName>
    </submittedName>
</protein>
<name>A0A8C5D0E0_GADMO</name>
<feature type="transmembrane region" description="Helical" evidence="20">
    <location>
        <begin position="481"/>
        <end position="502"/>
    </location>
</feature>
<evidence type="ECO:0000256" key="13">
    <source>
        <dbReference type="ARBA" id="ARBA00022989"/>
    </source>
</evidence>
<comment type="subcellular location">
    <subcellularLocation>
        <location evidence="1">Cell membrane</location>
        <topology evidence="1">Multi-pass membrane protein</topology>
    </subcellularLocation>
</comment>
<sequence length="586" mass="64986">MTQETEKHLDSIGIFRALVTVSHLKSRMKLGLAGIPLSAVVTLLLYFKKFSPLPSNSFFLSIFFYPSLPLFLSLSLYLFPTDLFTHTERTEGAVALHVLCTIYMFCALALVCDDYFVPSLEKICERLQLSEDVAGATFMAAGSSAPELFTSVIGVFITKGDVGVGTIVGSAVFNILCIIGVCGLFAGQAVRLSHWTLLRDSMYYTFSIVALIAVRFDRTDTWESLILVLMYMVYILIMKFNGRARRYFDRRKKSSANLTNGLTGSTDLEDNVSCDPTAVLLKKSTYPCTPSVLMVDELLSAYPHQLTFSEAGMRIMITDHFSPRTRLTMASRLLINEVGGEETAPSLSPSRLPPNTATEMIWREKKQKTTKPPCSPWSSCLPAGACNKLKWLAMWPLCLLLFLTVPNCNKKPWEKWFMVAFFTATVWIAGLSYIMVWMVTVIGYTLGIPDVIMGITFLAAGTSVPDCMASLIVARQGLGDMAISNSIGSNVFDILVGLGLPWMLQTLCVDYGSVVHLNSRGLIFSVVLLLASVFLTVVGVHLNKWTLDKRLGLTCLLMYSIFLCFSILIEFNVFTFVNLPMCSDIH</sequence>
<evidence type="ECO:0000313" key="22">
    <source>
        <dbReference type="Ensembl" id="ENSGMOP00000068643.1"/>
    </source>
</evidence>
<evidence type="ECO:0000256" key="14">
    <source>
        <dbReference type="ARBA" id="ARBA00023053"/>
    </source>
</evidence>
<feature type="transmembrane region" description="Helical" evidence="20">
    <location>
        <begin position="522"/>
        <end position="542"/>
    </location>
</feature>
<evidence type="ECO:0000256" key="3">
    <source>
        <dbReference type="ARBA" id="ARBA00022448"/>
    </source>
</evidence>
<organism evidence="22 23">
    <name type="scientific">Gadus morhua</name>
    <name type="common">Atlantic cod</name>
    <dbReference type="NCBI Taxonomy" id="8049"/>
    <lineage>
        <taxon>Eukaryota</taxon>
        <taxon>Metazoa</taxon>
        <taxon>Chordata</taxon>
        <taxon>Craniata</taxon>
        <taxon>Vertebrata</taxon>
        <taxon>Euteleostomi</taxon>
        <taxon>Actinopterygii</taxon>
        <taxon>Neopterygii</taxon>
        <taxon>Teleostei</taxon>
        <taxon>Neoteleostei</taxon>
        <taxon>Acanthomorphata</taxon>
        <taxon>Zeiogadaria</taxon>
        <taxon>Gadariae</taxon>
        <taxon>Gadiformes</taxon>
        <taxon>Gadoidei</taxon>
        <taxon>Gadidae</taxon>
        <taxon>Gadus</taxon>
    </lineage>
</organism>
<dbReference type="FunFam" id="1.20.1420.30:FF:000006">
    <property type="entry name" value="sodium/potassium/calcium exchanger 4 isoform X1"/>
    <property type="match status" value="1"/>
</dbReference>
<evidence type="ECO:0000313" key="23">
    <source>
        <dbReference type="Proteomes" id="UP000694546"/>
    </source>
</evidence>
<evidence type="ECO:0000256" key="19">
    <source>
        <dbReference type="ARBA" id="ARBA00033627"/>
    </source>
</evidence>
<evidence type="ECO:0000256" key="12">
    <source>
        <dbReference type="ARBA" id="ARBA00022958"/>
    </source>
</evidence>
<keyword evidence="12" id="KW-0630">Potassium</keyword>
<feature type="transmembrane region" description="Helical" evidence="20">
    <location>
        <begin position="416"/>
        <end position="439"/>
    </location>
</feature>
<evidence type="ECO:0000256" key="8">
    <source>
        <dbReference type="ARBA" id="ARBA00022692"/>
    </source>
</evidence>
<keyword evidence="7" id="KW-0109">Calcium transport</keyword>
<proteinExistence type="inferred from homology"/>
<feature type="domain" description="Sodium/calcium exchanger membrane region" evidence="21">
    <location>
        <begin position="417"/>
        <end position="567"/>
    </location>
</feature>
<keyword evidence="6" id="KW-0633">Potassium transport</keyword>
<dbReference type="NCBIfam" id="TIGR00367">
    <property type="entry name" value="calcium/sodium antiporter"/>
    <property type="match status" value="1"/>
</dbReference>
<dbReference type="FunFam" id="1.20.1420.30:FF:000005">
    <property type="entry name" value="sodium/potassium/calcium exchanger 3 isoform X1"/>
    <property type="match status" value="1"/>
</dbReference>
<evidence type="ECO:0000256" key="17">
    <source>
        <dbReference type="ARBA" id="ARBA00023180"/>
    </source>
</evidence>
<dbReference type="PANTHER" id="PTHR10846">
    <property type="entry name" value="SODIUM/POTASSIUM/CALCIUM EXCHANGER"/>
    <property type="match status" value="1"/>
</dbReference>
<evidence type="ECO:0000256" key="11">
    <source>
        <dbReference type="ARBA" id="ARBA00022837"/>
    </source>
</evidence>
<dbReference type="InterPro" id="IPR004837">
    <property type="entry name" value="NaCa_Exmemb"/>
</dbReference>
<reference evidence="22" key="1">
    <citation type="submission" date="2025-08" db="UniProtKB">
        <authorList>
            <consortium name="Ensembl"/>
        </authorList>
    </citation>
    <scope>IDENTIFICATION</scope>
</reference>
<comment type="catalytic activity">
    <reaction evidence="19">
        <text>Ca(2+)(out) + K(+)(out) + 4 Na(+)(in) = Ca(2+)(in) + K(+)(in) + 4 Na(+)(out)</text>
        <dbReference type="Rhea" id="RHEA:69967"/>
        <dbReference type="ChEBI" id="CHEBI:29101"/>
        <dbReference type="ChEBI" id="CHEBI:29103"/>
        <dbReference type="ChEBI" id="CHEBI:29108"/>
    </reaction>
</comment>
<evidence type="ECO:0000256" key="15">
    <source>
        <dbReference type="ARBA" id="ARBA00023065"/>
    </source>
</evidence>
<keyword evidence="16 20" id="KW-0472">Membrane</keyword>
<keyword evidence="13 20" id="KW-1133">Transmembrane helix</keyword>
<feature type="transmembrane region" description="Helical" evidence="20">
    <location>
        <begin position="92"/>
        <end position="112"/>
    </location>
</feature>
<keyword evidence="18" id="KW-0739">Sodium transport</keyword>
<feature type="transmembrane region" description="Helical" evidence="20">
    <location>
        <begin position="451"/>
        <end position="474"/>
    </location>
</feature>
<dbReference type="InterPro" id="IPR044880">
    <property type="entry name" value="NCX_ion-bd_dom_sf"/>
</dbReference>
<comment type="similarity">
    <text evidence="2">Belongs to the Ca(2+):cation antiporter (CaCA) (TC 2.A.19) family. SLC24A subfamily.</text>
</comment>
<feature type="domain" description="Sodium/calcium exchanger membrane region" evidence="21">
    <location>
        <begin position="98"/>
        <end position="238"/>
    </location>
</feature>
<evidence type="ECO:0000256" key="6">
    <source>
        <dbReference type="ARBA" id="ARBA00022538"/>
    </source>
</evidence>
<dbReference type="InterPro" id="IPR004481">
    <property type="entry name" value="K/Na/Ca-exchanger"/>
</dbReference>
<keyword evidence="11" id="KW-0106">Calcium</keyword>
<reference evidence="22" key="2">
    <citation type="submission" date="2025-09" db="UniProtKB">
        <authorList>
            <consortium name="Ensembl"/>
        </authorList>
    </citation>
    <scope>IDENTIFICATION</scope>
</reference>
<keyword evidence="9" id="KW-0732">Signal</keyword>
<dbReference type="Gene3D" id="1.20.1420.30">
    <property type="entry name" value="NCX, central ion-binding region"/>
    <property type="match status" value="2"/>
</dbReference>
<dbReference type="GeneTree" id="ENSGT01030000234532"/>